<keyword evidence="1" id="KW-0732">Signal</keyword>
<dbReference type="Proteomes" id="UP000612585">
    <property type="component" value="Unassembled WGS sequence"/>
</dbReference>
<gene>
    <name evidence="2" type="ORF">Vau01_056170</name>
</gene>
<feature type="chain" id="PRO_5035243536" evidence="1">
    <location>
        <begin position="31"/>
        <end position="170"/>
    </location>
</feature>
<dbReference type="EMBL" id="BOPG01000034">
    <property type="protein sequence ID" value="GIJ58101.1"/>
    <property type="molecule type" value="Genomic_DNA"/>
</dbReference>
<feature type="signal peptide" evidence="1">
    <location>
        <begin position="1"/>
        <end position="30"/>
    </location>
</feature>
<protein>
    <submittedName>
        <fullName evidence="2">Uncharacterized protein</fullName>
    </submittedName>
</protein>
<name>A0A8J3ZAF0_9ACTN</name>
<accession>A0A8J3ZAF0</accession>
<organism evidence="2 3">
    <name type="scientific">Virgisporangium aurantiacum</name>
    <dbReference type="NCBI Taxonomy" id="175570"/>
    <lineage>
        <taxon>Bacteria</taxon>
        <taxon>Bacillati</taxon>
        <taxon>Actinomycetota</taxon>
        <taxon>Actinomycetes</taxon>
        <taxon>Micromonosporales</taxon>
        <taxon>Micromonosporaceae</taxon>
        <taxon>Virgisporangium</taxon>
    </lineage>
</organism>
<evidence type="ECO:0000256" key="1">
    <source>
        <dbReference type="SAM" id="SignalP"/>
    </source>
</evidence>
<dbReference type="AlphaFoldDB" id="A0A8J3ZAF0"/>
<sequence length="170" mass="18070">MSLMRIPAAVALCVATALGLAVGATTGAAAAGSDTRLTHAQAVKQMDAAGITWDASGNCTERTRPVCTSFTGVRQSTIDGLRTLKSASRCPIVVTGGTETGHASGTYSHWNGWKIDVRRNACVDAYVAKWFKPIGEVAGWGIQYRAKSGNLYTNEGHHWDILFYSCGCRS</sequence>
<evidence type="ECO:0000313" key="2">
    <source>
        <dbReference type="EMBL" id="GIJ58101.1"/>
    </source>
</evidence>
<evidence type="ECO:0000313" key="3">
    <source>
        <dbReference type="Proteomes" id="UP000612585"/>
    </source>
</evidence>
<dbReference type="RefSeq" id="WP_203998377.1">
    <property type="nucleotide sequence ID" value="NZ_BOPG01000034.1"/>
</dbReference>
<comment type="caution">
    <text evidence="2">The sequence shown here is derived from an EMBL/GenBank/DDBJ whole genome shotgun (WGS) entry which is preliminary data.</text>
</comment>
<proteinExistence type="predicted"/>
<reference evidence="2" key="1">
    <citation type="submission" date="2021-01" db="EMBL/GenBank/DDBJ databases">
        <title>Whole genome shotgun sequence of Virgisporangium aurantiacum NBRC 16421.</title>
        <authorList>
            <person name="Komaki H."/>
            <person name="Tamura T."/>
        </authorList>
    </citation>
    <scope>NUCLEOTIDE SEQUENCE</scope>
    <source>
        <strain evidence="2">NBRC 16421</strain>
    </source>
</reference>
<keyword evidence="3" id="KW-1185">Reference proteome</keyword>